<dbReference type="EMBL" id="CAJVQC010047328">
    <property type="protein sequence ID" value="CAG8784581.1"/>
    <property type="molecule type" value="Genomic_DNA"/>
</dbReference>
<dbReference type="Proteomes" id="UP000789920">
    <property type="component" value="Unassembled WGS sequence"/>
</dbReference>
<sequence>MSETQNWLQKSIEEGHIQFITYDNFSNVKAIARGAFGEVSKAFWNSAEKFVALKTLYADPGSTSKDSFEDLINEVSKGTRERFISGTPIDYKTLYERAWNGDPSLRPDIEEMRDKLDKIRLEPKWYETFIQQPPTQQPPTQQPPTQQPPTQQIQQKQPIQQIQPIQPHVNQYPSNPNVIGPNGGNIVTNQTPYGPGNAPIQNVNYRPNQGIIQGGGYQVPNQSSGYPAYNQGGGYPYRNPVNPPVQGPGGFSAQNVGGRPIQNPSGYQNYNQGSGYPNLNQGGGYSNPGQGGYPNPNPNPGSGHPNQSAVYPNYPIQNRPIQNQSGSYSTQNPPMSYPHTRPYQSPNYPSNQQQSIPMPTPPQMNSMQQNLPYMSYTPPRP</sequence>
<evidence type="ECO:0000313" key="2">
    <source>
        <dbReference type="Proteomes" id="UP000789920"/>
    </source>
</evidence>
<protein>
    <submittedName>
        <fullName evidence="1">2295_t:CDS:1</fullName>
    </submittedName>
</protein>
<reference evidence="1" key="1">
    <citation type="submission" date="2021-06" db="EMBL/GenBank/DDBJ databases">
        <authorList>
            <person name="Kallberg Y."/>
            <person name="Tangrot J."/>
            <person name="Rosling A."/>
        </authorList>
    </citation>
    <scope>NUCLEOTIDE SEQUENCE</scope>
    <source>
        <strain evidence="1">MA461A</strain>
    </source>
</reference>
<evidence type="ECO:0000313" key="1">
    <source>
        <dbReference type="EMBL" id="CAG8784581.1"/>
    </source>
</evidence>
<comment type="caution">
    <text evidence="1">The sequence shown here is derived from an EMBL/GenBank/DDBJ whole genome shotgun (WGS) entry which is preliminary data.</text>
</comment>
<keyword evidence="2" id="KW-1185">Reference proteome</keyword>
<name>A0ACA9RAE9_9GLOM</name>
<organism evidence="1 2">
    <name type="scientific">Racocetra persica</name>
    <dbReference type="NCBI Taxonomy" id="160502"/>
    <lineage>
        <taxon>Eukaryota</taxon>
        <taxon>Fungi</taxon>
        <taxon>Fungi incertae sedis</taxon>
        <taxon>Mucoromycota</taxon>
        <taxon>Glomeromycotina</taxon>
        <taxon>Glomeromycetes</taxon>
        <taxon>Diversisporales</taxon>
        <taxon>Gigasporaceae</taxon>
        <taxon>Racocetra</taxon>
    </lineage>
</organism>
<feature type="non-terminal residue" evidence="1">
    <location>
        <position position="381"/>
    </location>
</feature>
<proteinExistence type="predicted"/>
<accession>A0ACA9RAE9</accession>
<gene>
    <name evidence="1" type="ORF">RPERSI_LOCUS18091</name>
</gene>